<evidence type="ECO:0000256" key="1">
    <source>
        <dbReference type="ARBA" id="ARBA00022857"/>
    </source>
</evidence>
<dbReference type="InterPro" id="IPR051609">
    <property type="entry name" value="NmrA/Isoflavone_reductase-like"/>
</dbReference>
<dbReference type="InterPro" id="IPR008030">
    <property type="entry name" value="NmrA-like"/>
</dbReference>
<dbReference type="PANTHER" id="PTHR47706:SF7">
    <property type="entry name" value="CIPA-LIKE, PUTATIVE (AFU_ORTHOLOGUE AFUA_1G01630)-RELATED"/>
    <property type="match status" value="1"/>
</dbReference>
<dbReference type="Gene3D" id="3.40.50.720">
    <property type="entry name" value="NAD(P)-binding Rossmann-like Domain"/>
    <property type="match status" value="1"/>
</dbReference>
<evidence type="ECO:0000259" key="3">
    <source>
        <dbReference type="Pfam" id="PF05368"/>
    </source>
</evidence>
<keyword evidence="5" id="KW-1185">Reference proteome</keyword>
<dbReference type="EMBL" id="JAGMUU010000018">
    <property type="protein sequence ID" value="KAH7133143.1"/>
    <property type="molecule type" value="Genomic_DNA"/>
</dbReference>
<accession>A0A9P9IS19</accession>
<dbReference type="AlphaFoldDB" id="A0A9P9IS19"/>
<keyword evidence="2" id="KW-0560">Oxidoreductase</keyword>
<dbReference type="Pfam" id="PF05368">
    <property type="entry name" value="NmrA"/>
    <property type="match status" value="1"/>
</dbReference>
<reference evidence="4" key="1">
    <citation type="journal article" date="2021" name="Nat. Commun.">
        <title>Genetic determinants of endophytism in the Arabidopsis root mycobiome.</title>
        <authorList>
            <person name="Mesny F."/>
            <person name="Miyauchi S."/>
            <person name="Thiergart T."/>
            <person name="Pickel B."/>
            <person name="Atanasova L."/>
            <person name="Karlsson M."/>
            <person name="Huettel B."/>
            <person name="Barry K.W."/>
            <person name="Haridas S."/>
            <person name="Chen C."/>
            <person name="Bauer D."/>
            <person name="Andreopoulos W."/>
            <person name="Pangilinan J."/>
            <person name="LaButti K."/>
            <person name="Riley R."/>
            <person name="Lipzen A."/>
            <person name="Clum A."/>
            <person name="Drula E."/>
            <person name="Henrissat B."/>
            <person name="Kohler A."/>
            <person name="Grigoriev I.V."/>
            <person name="Martin F.M."/>
            <person name="Hacquard S."/>
        </authorList>
    </citation>
    <scope>NUCLEOTIDE SEQUENCE</scope>
    <source>
        <strain evidence="4">MPI-CAGE-AT-0021</strain>
    </source>
</reference>
<dbReference type="OrthoDB" id="419598at2759"/>
<organism evidence="4 5">
    <name type="scientific">Dactylonectria estremocensis</name>
    <dbReference type="NCBI Taxonomy" id="1079267"/>
    <lineage>
        <taxon>Eukaryota</taxon>
        <taxon>Fungi</taxon>
        <taxon>Dikarya</taxon>
        <taxon>Ascomycota</taxon>
        <taxon>Pezizomycotina</taxon>
        <taxon>Sordariomycetes</taxon>
        <taxon>Hypocreomycetidae</taxon>
        <taxon>Hypocreales</taxon>
        <taxon>Nectriaceae</taxon>
        <taxon>Dactylonectria</taxon>
    </lineage>
</organism>
<keyword evidence="1" id="KW-0521">NADP</keyword>
<dbReference type="SUPFAM" id="SSF51735">
    <property type="entry name" value="NAD(P)-binding Rossmann-fold domains"/>
    <property type="match status" value="1"/>
</dbReference>
<dbReference type="Proteomes" id="UP000717696">
    <property type="component" value="Unassembled WGS sequence"/>
</dbReference>
<proteinExistence type="predicted"/>
<protein>
    <recommendedName>
        <fullName evidence="3">NmrA-like domain-containing protein</fullName>
    </recommendedName>
</protein>
<comment type="caution">
    <text evidence="4">The sequence shown here is derived from an EMBL/GenBank/DDBJ whole genome shotgun (WGS) entry which is preliminary data.</text>
</comment>
<evidence type="ECO:0000256" key="2">
    <source>
        <dbReference type="ARBA" id="ARBA00023002"/>
    </source>
</evidence>
<dbReference type="InterPro" id="IPR036291">
    <property type="entry name" value="NAD(P)-bd_dom_sf"/>
</dbReference>
<dbReference type="PANTHER" id="PTHR47706">
    <property type="entry name" value="NMRA-LIKE FAMILY PROTEIN"/>
    <property type="match status" value="1"/>
</dbReference>
<name>A0A9P9IS19_9HYPO</name>
<dbReference type="GO" id="GO:0016491">
    <property type="term" value="F:oxidoreductase activity"/>
    <property type="evidence" value="ECO:0007669"/>
    <property type="project" value="UniProtKB-KW"/>
</dbReference>
<sequence length="308" mass="33821">MSQGRKIAIVGGTGTVGSVTLSALLTKNIHTITAISRGDSTAAFPDACIVKKGSYDDEKFLLSALKDQDVLILQLGRFAVDIQDNFFTAAVKAGVKYILPTEFGSDPEAHQMVKEQPPLWGKAERRKLVQDLGGSWIAVVNNPWFDWSMSNGLWGIDTNAKKATLWSGGNTKANTTTLKRVGEAVAELLSLPEEELAAYKNKPFYVSSFYVTQREMLDSVQRVTGTRDEDWVIEDKDIAVVASESDEEVKKGNMMAAVPKFYSVHFRQGYGGDYNHKLDLQKFGFAEEDIDTVVKDVVASGPANLLSK</sequence>
<evidence type="ECO:0000313" key="4">
    <source>
        <dbReference type="EMBL" id="KAH7133143.1"/>
    </source>
</evidence>
<dbReference type="Gene3D" id="3.90.25.10">
    <property type="entry name" value="UDP-galactose 4-epimerase, domain 1"/>
    <property type="match status" value="1"/>
</dbReference>
<evidence type="ECO:0000313" key="5">
    <source>
        <dbReference type="Proteomes" id="UP000717696"/>
    </source>
</evidence>
<gene>
    <name evidence="4" type="ORF">B0J13DRAFT_529067</name>
</gene>
<feature type="domain" description="NmrA-like" evidence="3">
    <location>
        <begin position="5"/>
        <end position="225"/>
    </location>
</feature>